<accession>A0A977PKI0</accession>
<gene>
    <name evidence="1" type="ORF">IPA_01040</name>
</gene>
<dbReference type="KEGG" id="ipc:IPA_01040"/>
<sequence>MSILLEGLLKGALWFVAKKSLKRLYVRLLQRRAKSTQKLRIMVARFLDKLWFSLRRIVCDPHCWEVTEEELKWMIDKEVMRARIRRLKR</sequence>
<dbReference type="EMBL" id="CP006868">
    <property type="protein sequence ID" value="UXD22037.1"/>
    <property type="molecule type" value="Genomic_DNA"/>
</dbReference>
<organism evidence="1 2">
    <name type="scientific">Ignicoccus pacificus DSM 13166</name>
    <dbReference type="NCBI Taxonomy" id="940294"/>
    <lineage>
        <taxon>Archaea</taxon>
        <taxon>Thermoproteota</taxon>
        <taxon>Thermoprotei</taxon>
        <taxon>Desulfurococcales</taxon>
        <taxon>Desulfurococcaceae</taxon>
        <taxon>Ignicoccus</taxon>
    </lineage>
</organism>
<name>A0A977PKI0_9CREN</name>
<evidence type="ECO:0000313" key="2">
    <source>
        <dbReference type="Proteomes" id="UP001063698"/>
    </source>
</evidence>
<reference evidence="1" key="1">
    <citation type="submission" date="2013-11" db="EMBL/GenBank/DDBJ databases">
        <title>Comparative genomics of Ignicoccus.</title>
        <authorList>
            <person name="Podar M."/>
        </authorList>
    </citation>
    <scope>NUCLEOTIDE SEQUENCE</scope>
    <source>
        <strain evidence="1">DSM 13166</strain>
    </source>
</reference>
<evidence type="ECO:0000313" key="1">
    <source>
        <dbReference type="EMBL" id="UXD22037.1"/>
    </source>
</evidence>
<protein>
    <submittedName>
        <fullName evidence="1">Uncharacterized protein</fullName>
    </submittedName>
</protein>
<dbReference type="AlphaFoldDB" id="A0A977PKI0"/>
<dbReference type="Proteomes" id="UP001063698">
    <property type="component" value="Chromosome"/>
</dbReference>
<proteinExistence type="predicted"/>
<keyword evidence="2" id="KW-1185">Reference proteome</keyword>